<dbReference type="GO" id="GO:0016740">
    <property type="term" value="F:transferase activity"/>
    <property type="evidence" value="ECO:0007669"/>
    <property type="project" value="UniProtKB-KW"/>
</dbReference>
<keyword evidence="2" id="KW-0808">Transferase</keyword>
<feature type="region of interest" description="Disordered" evidence="5">
    <location>
        <begin position="40"/>
        <end position="78"/>
    </location>
</feature>
<dbReference type="OrthoDB" id="201153at2759"/>
<keyword evidence="4" id="KW-0067">ATP-binding</keyword>
<evidence type="ECO:0000313" key="8">
    <source>
        <dbReference type="Proteomes" id="UP001140172"/>
    </source>
</evidence>
<dbReference type="Proteomes" id="UP001140172">
    <property type="component" value="Unassembled WGS sequence"/>
</dbReference>
<dbReference type="Pfam" id="PF03109">
    <property type="entry name" value="ABC1"/>
    <property type="match status" value="1"/>
</dbReference>
<dbReference type="InterPro" id="IPR051409">
    <property type="entry name" value="Atypical_kinase_ADCK"/>
</dbReference>
<dbReference type="EMBL" id="JANBUM010000091">
    <property type="protein sequence ID" value="KAJ2785314.1"/>
    <property type="molecule type" value="Genomic_DNA"/>
</dbReference>
<dbReference type="PANTHER" id="PTHR43851">
    <property type="match status" value="1"/>
</dbReference>
<evidence type="ECO:0000313" key="7">
    <source>
        <dbReference type="EMBL" id="KAJ2785314.1"/>
    </source>
</evidence>
<dbReference type="AlphaFoldDB" id="A0A9W8HFK8"/>
<reference evidence="7" key="1">
    <citation type="submission" date="2022-07" db="EMBL/GenBank/DDBJ databases">
        <title>Phylogenomic reconstructions and comparative analyses of Kickxellomycotina fungi.</title>
        <authorList>
            <person name="Reynolds N.K."/>
            <person name="Stajich J.E."/>
            <person name="Barry K."/>
            <person name="Grigoriev I.V."/>
            <person name="Crous P."/>
            <person name="Smith M.E."/>
        </authorList>
    </citation>
    <scope>NUCLEOTIDE SEQUENCE</scope>
    <source>
        <strain evidence="7">BCRC 34489</strain>
    </source>
</reference>
<dbReference type="InterPro" id="IPR034646">
    <property type="entry name" value="ADCK3_dom"/>
</dbReference>
<accession>A0A9W8HFK8</accession>
<name>A0A9W8HFK8_9FUNG</name>
<evidence type="ECO:0000256" key="4">
    <source>
        <dbReference type="ARBA" id="ARBA00022840"/>
    </source>
</evidence>
<dbReference type="InterPro" id="IPR004147">
    <property type="entry name" value="ABC1_dom"/>
</dbReference>
<feature type="domain" description="ABC1 atypical kinase-like" evidence="6">
    <location>
        <begin position="255"/>
        <end position="501"/>
    </location>
</feature>
<dbReference type="SUPFAM" id="SSF56112">
    <property type="entry name" value="Protein kinase-like (PK-like)"/>
    <property type="match status" value="1"/>
</dbReference>
<comment type="caution">
    <text evidence="7">The sequence shown here is derived from an EMBL/GenBank/DDBJ whole genome shotgun (WGS) entry which is preliminary data.</text>
</comment>
<organism evidence="7 8">
    <name type="scientific">Coemansia interrupta</name>
    <dbReference type="NCBI Taxonomy" id="1126814"/>
    <lineage>
        <taxon>Eukaryota</taxon>
        <taxon>Fungi</taxon>
        <taxon>Fungi incertae sedis</taxon>
        <taxon>Zoopagomycota</taxon>
        <taxon>Kickxellomycotina</taxon>
        <taxon>Kickxellomycetes</taxon>
        <taxon>Kickxellales</taxon>
        <taxon>Kickxellaceae</taxon>
        <taxon>Coemansia</taxon>
    </lineage>
</organism>
<evidence type="ECO:0000256" key="1">
    <source>
        <dbReference type="ARBA" id="ARBA00009670"/>
    </source>
</evidence>
<evidence type="ECO:0000256" key="2">
    <source>
        <dbReference type="ARBA" id="ARBA00022679"/>
    </source>
</evidence>
<dbReference type="GO" id="GO:0005524">
    <property type="term" value="F:ATP binding"/>
    <property type="evidence" value="ECO:0007669"/>
    <property type="project" value="UniProtKB-KW"/>
</dbReference>
<protein>
    <recommendedName>
        <fullName evidence="6">ABC1 atypical kinase-like domain-containing protein</fullName>
    </recommendedName>
</protein>
<dbReference type="PANTHER" id="PTHR43851:SF3">
    <property type="entry name" value="COENZYME Q8"/>
    <property type="match status" value="1"/>
</dbReference>
<keyword evidence="8" id="KW-1185">Reference proteome</keyword>
<comment type="similarity">
    <text evidence="1">Belongs to the protein kinase superfamily. ADCK protein kinase family.</text>
</comment>
<evidence type="ECO:0000256" key="5">
    <source>
        <dbReference type="SAM" id="MobiDB-lite"/>
    </source>
</evidence>
<gene>
    <name evidence="7" type="ORF">GGI15_001965</name>
</gene>
<sequence>MALADAYLVLRATRKVAKLVVREAVAGVEEHMRTSSLFSTGIPQAQDTAPDKEGPSTDISNGTWVGKTMPQPLSNTGLSGPPICLHPGPLDRSYLLQSIKQSKSEIRVATADLSYLRLYVPPPLICLRGEQLQIPTDKPSVDASNDEIGSEKRAELKEASMPSTRVSRLFHYGSLAVGIGFGALGEATRRWSGMGSSSPSSSSEGTSSVFLTRSNMDRIVDKLSRMRGAALKLGQMLSIQDSKSMSPEITEVLQRVQNSANYVPISQIDKSLRKEIGQQWREGFSKFSDTPFAAASIGQVHEAELNPQLQAEHHIAKVAVKVQYPGVADSIDSDLNNMQSLLMMSKLLPRGMYLENTIKVARKELHWECDYKREAEAMVHFGRLLANDPVFVVPRLVPQLSSKMVLTAEFMEGEHMKMAQNLSQEVRDYIGTNIMRLCLQELFEFEFMQTDPNWANFLYSAQTKKIALLDFGASRAFDKSFLDKYLMTLKAAMEGDREACRHWSTELGFLTGYEADIMTQAHVDSVLEIGKPFAAGGLYDFGSQTVSDNVRSAIPVMLRHRLTPPPDETYSLHRKLSGAFLLCIRLRARVPCQDLFKNITSKYTFSDGSQLSYE</sequence>
<proteinExistence type="inferred from homology"/>
<dbReference type="GO" id="GO:0006744">
    <property type="term" value="P:ubiquinone biosynthetic process"/>
    <property type="evidence" value="ECO:0007669"/>
    <property type="project" value="TreeGrafter"/>
</dbReference>
<evidence type="ECO:0000256" key="3">
    <source>
        <dbReference type="ARBA" id="ARBA00022741"/>
    </source>
</evidence>
<evidence type="ECO:0000259" key="6">
    <source>
        <dbReference type="Pfam" id="PF03109"/>
    </source>
</evidence>
<dbReference type="CDD" id="cd13970">
    <property type="entry name" value="ABC1_ADCK3"/>
    <property type="match status" value="1"/>
</dbReference>
<dbReference type="InterPro" id="IPR011009">
    <property type="entry name" value="Kinase-like_dom_sf"/>
</dbReference>
<keyword evidence="3" id="KW-0547">Nucleotide-binding</keyword>